<evidence type="ECO:0008006" key="4">
    <source>
        <dbReference type="Google" id="ProtNLM"/>
    </source>
</evidence>
<keyword evidence="1" id="KW-0732">Signal</keyword>
<accession>A0AA39NFU2</accession>
<dbReference type="EMBL" id="JAUEPR010000096">
    <property type="protein sequence ID" value="KAK0464856.1"/>
    <property type="molecule type" value="Genomic_DNA"/>
</dbReference>
<protein>
    <recommendedName>
        <fullName evidence="4">Secreted protein</fullName>
    </recommendedName>
</protein>
<feature type="signal peptide" evidence="1">
    <location>
        <begin position="1"/>
        <end position="17"/>
    </location>
</feature>
<reference evidence="2" key="1">
    <citation type="submission" date="2023-06" db="EMBL/GenBank/DDBJ databases">
        <authorList>
            <consortium name="Lawrence Berkeley National Laboratory"/>
            <person name="Ahrendt S."/>
            <person name="Sahu N."/>
            <person name="Indic B."/>
            <person name="Wong-Bajracharya J."/>
            <person name="Merenyi Z."/>
            <person name="Ke H.-M."/>
            <person name="Monk M."/>
            <person name="Kocsube S."/>
            <person name="Drula E."/>
            <person name="Lipzen A."/>
            <person name="Balint B."/>
            <person name="Henrissat B."/>
            <person name="Andreopoulos B."/>
            <person name="Martin F.M."/>
            <person name="Harder C.B."/>
            <person name="Rigling D."/>
            <person name="Ford K.L."/>
            <person name="Foster G.D."/>
            <person name="Pangilinan J."/>
            <person name="Papanicolaou A."/>
            <person name="Barry K."/>
            <person name="LaButti K."/>
            <person name="Viragh M."/>
            <person name="Koriabine M."/>
            <person name="Yan M."/>
            <person name="Riley R."/>
            <person name="Champramary S."/>
            <person name="Plett K.L."/>
            <person name="Tsai I.J."/>
            <person name="Slot J."/>
            <person name="Sipos G."/>
            <person name="Plett J."/>
            <person name="Nagy L.G."/>
            <person name="Grigoriev I.V."/>
        </authorList>
    </citation>
    <scope>NUCLEOTIDE SEQUENCE</scope>
    <source>
        <strain evidence="2">ICMP 16352</strain>
    </source>
</reference>
<gene>
    <name evidence="2" type="ORF">IW261DRAFT_1164529</name>
</gene>
<dbReference type="AlphaFoldDB" id="A0AA39NFU2"/>
<evidence type="ECO:0000313" key="2">
    <source>
        <dbReference type="EMBL" id="KAK0464856.1"/>
    </source>
</evidence>
<keyword evidence="3" id="KW-1185">Reference proteome</keyword>
<organism evidence="2 3">
    <name type="scientific">Armillaria novae-zelandiae</name>
    <dbReference type="NCBI Taxonomy" id="153914"/>
    <lineage>
        <taxon>Eukaryota</taxon>
        <taxon>Fungi</taxon>
        <taxon>Dikarya</taxon>
        <taxon>Basidiomycota</taxon>
        <taxon>Agaricomycotina</taxon>
        <taxon>Agaricomycetes</taxon>
        <taxon>Agaricomycetidae</taxon>
        <taxon>Agaricales</taxon>
        <taxon>Marasmiineae</taxon>
        <taxon>Physalacriaceae</taxon>
        <taxon>Armillaria</taxon>
    </lineage>
</organism>
<feature type="chain" id="PRO_5041389538" description="Secreted protein" evidence="1">
    <location>
        <begin position="18"/>
        <end position="71"/>
    </location>
</feature>
<comment type="caution">
    <text evidence="2">The sequence shown here is derived from an EMBL/GenBank/DDBJ whole genome shotgun (WGS) entry which is preliminary data.</text>
</comment>
<name>A0AA39NFU2_9AGAR</name>
<proteinExistence type="predicted"/>
<sequence length="71" mass="8089">MRLGFLFYCLLLRLAVFLDNFTESPPKALEIIRALIKRMITKIPRKLLRLIGIRASAAVAMTQGTTKWQGL</sequence>
<evidence type="ECO:0000256" key="1">
    <source>
        <dbReference type="SAM" id="SignalP"/>
    </source>
</evidence>
<dbReference type="Proteomes" id="UP001175227">
    <property type="component" value="Unassembled WGS sequence"/>
</dbReference>
<evidence type="ECO:0000313" key="3">
    <source>
        <dbReference type="Proteomes" id="UP001175227"/>
    </source>
</evidence>